<gene>
    <name evidence="2" type="ORF">BN1204_033795</name>
</gene>
<dbReference type="AlphaFoldDB" id="A0A0F7UH50"/>
<dbReference type="EMBL" id="LN714483">
    <property type="protein sequence ID" value="CEL67582.1"/>
    <property type="molecule type" value="Genomic_DNA"/>
</dbReference>
<feature type="region of interest" description="Disordered" evidence="1">
    <location>
        <begin position="67"/>
        <end position="122"/>
    </location>
</feature>
<protein>
    <submittedName>
        <fullName evidence="2">Uncharacterized protein</fullName>
    </submittedName>
</protein>
<proteinExistence type="predicted"/>
<reference evidence="2" key="1">
    <citation type="journal article" date="2015" name="PLoS ONE">
        <title>Comprehensive Evaluation of Toxoplasma gondii VEG and Neospora caninum LIV Genomes with Tachyzoite Stage Transcriptome and Proteome Defines Novel Transcript Features.</title>
        <authorList>
            <person name="Ramaprasad A."/>
            <person name="Mourier T."/>
            <person name="Naeem R."/>
            <person name="Malas T.B."/>
            <person name="Moussa E."/>
            <person name="Panigrahi A."/>
            <person name="Vermont S.J."/>
            <person name="Otto T.D."/>
            <person name="Wastling J."/>
            <person name="Pain A."/>
        </authorList>
    </citation>
    <scope>NUCLEOTIDE SEQUENCE</scope>
    <source>
        <strain evidence="2">Liverpool</strain>
    </source>
</reference>
<organism evidence="2">
    <name type="scientific">Neospora caninum (strain Liverpool)</name>
    <dbReference type="NCBI Taxonomy" id="572307"/>
    <lineage>
        <taxon>Eukaryota</taxon>
        <taxon>Sar</taxon>
        <taxon>Alveolata</taxon>
        <taxon>Apicomplexa</taxon>
        <taxon>Conoidasida</taxon>
        <taxon>Coccidia</taxon>
        <taxon>Eucoccidiorida</taxon>
        <taxon>Eimeriorina</taxon>
        <taxon>Sarcocystidae</taxon>
        <taxon>Neospora</taxon>
    </lineage>
</organism>
<feature type="compositionally biased region" description="Basic and acidic residues" evidence="1">
    <location>
        <begin position="88"/>
        <end position="122"/>
    </location>
</feature>
<name>A0A0F7UH50_NEOCL</name>
<feature type="compositionally biased region" description="Basic residues" evidence="1">
    <location>
        <begin position="76"/>
        <end position="87"/>
    </location>
</feature>
<evidence type="ECO:0000256" key="1">
    <source>
        <dbReference type="SAM" id="MobiDB-lite"/>
    </source>
</evidence>
<accession>A0A0F7UH50</accession>
<sequence>MHAKKTSEDPKRRCLDTSLVLCGVSSRDLGVASTPQCTEARQRRLGGPRGLCLSLLGSRPRSLCSRPFEEAQTRREWRKRQGGRSVRKAKEPWRAARKRLESPRARNTSTREEDLGKARRRS</sequence>
<evidence type="ECO:0000313" key="2">
    <source>
        <dbReference type="EMBL" id="CEL67582.1"/>
    </source>
</evidence>